<gene>
    <name evidence="1" type="ORF">HPB50_013961</name>
</gene>
<proteinExistence type="predicted"/>
<evidence type="ECO:0000313" key="1">
    <source>
        <dbReference type="EMBL" id="KAH6946555.1"/>
    </source>
</evidence>
<comment type="caution">
    <text evidence="1">The sequence shown here is derived from an EMBL/GenBank/DDBJ whole genome shotgun (WGS) entry which is preliminary data.</text>
</comment>
<protein>
    <submittedName>
        <fullName evidence="1">Uncharacterized protein</fullName>
    </submittedName>
</protein>
<accession>A0ACB7THZ2</accession>
<evidence type="ECO:0000313" key="2">
    <source>
        <dbReference type="Proteomes" id="UP000821845"/>
    </source>
</evidence>
<reference evidence="1" key="1">
    <citation type="submission" date="2020-05" db="EMBL/GenBank/DDBJ databases">
        <title>Large-scale comparative analyses of tick genomes elucidate their genetic diversity and vector capacities.</title>
        <authorList>
            <person name="Jia N."/>
            <person name="Wang J."/>
            <person name="Shi W."/>
            <person name="Du L."/>
            <person name="Sun Y."/>
            <person name="Zhan W."/>
            <person name="Jiang J."/>
            <person name="Wang Q."/>
            <person name="Zhang B."/>
            <person name="Ji P."/>
            <person name="Sakyi L.B."/>
            <person name="Cui X."/>
            <person name="Yuan T."/>
            <person name="Jiang B."/>
            <person name="Yang W."/>
            <person name="Lam T.T.-Y."/>
            <person name="Chang Q."/>
            <person name="Ding S."/>
            <person name="Wang X."/>
            <person name="Zhu J."/>
            <person name="Ruan X."/>
            <person name="Zhao L."/>
            <person name="Wei J."/>
            <person name="Que T."/>
            <person name="Du C."/>
            <person name="Cheng J."/>
            <person name="Dai P."/>
            <person name="Han X."/>
            <person name="Huang E."/>
            <person name="Gao Y."/>
            <person name="Liu J."/>
            <person name="Shao H."/>
            <person name="Ye R."/>
            <person name="Li L."/>
            <person name="Wei W."/>
            <person name="Wang X."/>
            <person name="Wang C."/>
            <person name="Yang T."/>
            <person name="Huo Q."/>
            <person name="Li W."/>
            <person name="Guo W."/>
            <person name="Chen H."/>
            <person name="Zhou L."/>
            <person name="Ni X."/>
            <person name="Tian J."/>
            <person name="Zhou Y."/>
            <person name="Sheng Y."/>
            <person name="Liu T."/>
            <person name="Pan Y."/>
            <person name="Xia L."/>
            <person name="Li J."/>
            <person name="Zhao F."/>
            <person name="Cao W."/>
        </authorList>
    </citation>
    <scope>NUCLEOTIDE SEQUENCE</scope>
    <source>
        <strain evidence="1">Hyas-2018</strain>
    </source>
</reference>
<keyword evidence="2" id="KW-1185">Reference proteome</keyword>
<sequence>MRRSVSLQLRQSSLRRFVVTQSSMLEVLHRTTLVVVPVCRVDVPCRSPPDAEPRSASSVAQRSPSALHSFADTQRSHAAQLLVPKLTGRLGMSILLLAAHQQVPRAAGVLSASPGFSTFLAAGSPILGQRRSAARPNRLGALRRRRGGGESPPCGRACSSQAVRIEEPPAAGQTEWADRVKGTTPRVRRASSSPPEHSAARMLQLERENASLRNALEQLRAEIDEMKRAGQEQPVQRPLPSVTESVETPTGMPMEIPTETPVPQRSAKKRALSKPILDEGLEELRAELRGFQFELRDALKALSEEFSAINARVDSVESKITITDQLSGSAVRNASPSADSSTVQASHNSAQLASARRTDDVSWPSFVVARRSLLCFVLPAFSCSLAPRLRNPLFSERGCPVLGVSSVLLEVARVHGALRCGP</sequence>
<name>A0ACB7THZ2_HYAAI</name>
<organism evidence="1 2">
    <name type="scientific">Hyalomma asiaticum</name>
    <name type="common">Tick</name>
    <dbReference type="NCBI Taxonomy" id="266040"/>
    <lineage>
        <taxon>Eukaryota</taxon>
        <taxon>Metazoa</taxon>
        <taxon>Ecdysozoa</taxon>
        <taxon>Arthropoda</taxon>
        <taxon>Chelicerata</taxon>
        <taxon>Arachnida</taxon>
        <taxon>Acari</taxon>
        <taxon>Parasitiformes</taxon>
        <taxon>Ixodida</taxon>
        <taxon>Ixodoidea</taxon>
        <taxon>Ixodidae</taxon>
        <taxon>Hyalomminae</taxon>
        <taxon>Hyalomma</taxon>
    </lineage>
</organism>
<dbReference type="Proteomes" id="UP000821845">
    <property type="component" value="Chromosome 1"/>
</dbReference>
<dbReference type="EMBL" id="CM023481">
    <property type="protein sequence ID" value="KAH6946555.1"/>
    <property type="molecule type" value="Genomic_DNA"/>
</dbReference>